<dbReference type="SMART" id="SM00086">
    <property type="entry name" value="PAC"/>
    <property type="match status" value="3"/>
</dbReference>
<dbReference type="Pfam" id="PF03705">
    <property type="entry name" value="CheR_N"/>
    <property type="match status" value="1"/>
</dbReference>
<dbReference type="InterPro" id="IPR000673">
    <property type="entry name" value="Sig_transdc_resp-reg_Me-estase"/>
</dbReference>
<dbReference type="Gene3D" id="3.40.50.2300">
    <property type="match status" value="1"/>
</dbReference>
<keyword evidence="8" id="KW-0597">Phosphoprotein</keyword>
<dbReference type="Pfam" id="PF01339">
    <property type="entry name" value="CheB_methylest"/>
    <property type="match status" value="1"/>
</dbReference>
<evidence type="ECO:0000313" key="17">
    <source>
        <dbReference type="Proteomes" id="UP001169027"/>
    </source>
</evidence>
<dbReference type="InterPro" id="IPR003661">
    <property type="entry name" value="HisK_dim/P_dom"/>
</dbReference>
<dbReference type="Pfam" id="PF00072">
    <property type="entry name" value="Response_reg"/>
    <property type="match status" value="1"/>
</dbReference>
<keyword evidence="4" id="KW-0489">Methyltransferase</keyword>
<dbReference type="InterPro" id="IPR035909">
    <property type="entry name" value="CheB_C"/>
</dbReference>
<keyword evidence="17" id="KW-1185">Reference proteome</keyword>
<dbReference type="SUPFAM" id="SSF55785">
    <property type="entry name" value="PYP-like sensor domain (PAS domain)"/>
    <property type="match status" value="4"/>
</dbReference>
<feature type="active site" evidence="7">
    <location>
        <position position="64"/>
    </location>
</feature>
<dbReference type="Pfam" id="PF02518">
    <property type="entry name" value="HATPase_c"/>
    <property type="match status" value="1"/>
</dbReference>
<dbReference type="Pfam" id="PF13596">
    <property type="entry name" value="PAS_10"/>
    <property type="match status" value="1"/>
</dbReference>
<dbReference type="InterPro" id="IPR000780">
    <property type="entry name" value="CheR_MeTrfase"/>
</dbReference>
<dbReference type="PROSITE" id="PS50113">
    <property type="entry name" value="PAC"/>
    <property type="match status" value="3"/>
</dbReference>
<feature type="coiled-coil region" evidence="9">
    <location>
        <begin position="1128"/>
        <end position="1162"/>
    </location>
</feature>
<dbReference type="SMART" id="SM00138">
    <property type="entry name" value="MeTrc"/>
    <property type="match status" value="1"/>
</dbReference>
<reference evidence="16" key="1">
    <citation type="submission" date="2023-06" db="EMBL/GenBank/DDBJ databases">
        <authorList>
            <person name="Jiang Y."/>
            <person name="Liu Q."/>
        </authorList>
    </citation>
    <scope>NUCLEOTIDE SEQUENCE</scope>
    <source>
        <strain evidence="16">CGMCC 1.12090</strain>
    </source>
</reference>
<dbReference type="CDD" id="cd00130">
    <property type="entry name" value="PAS"/>
    <property type="match status" value="3"/>
</dbReference>
<evidence type="ECO:0000313" key="16">
    <source>
        <dbReference type="EMBL" id="MDO1535230.1"/>
    </source>
</evidence>
<feature type="domain" description="PAC" evidence="13">
    <location>
        <begin position="837"/>
        <end position="887"/>
    </location>
</feature>
<evidence type="ECO:0000256" key="5">
    <source>
        <dbReference type="ARBA" id="ARBA00022679"/>
    </source>
</evidence>
<keyword evidence="7" id="KW-0378">Hydrolase</keyword>
<dbReference type="CDD" id="cd00082">
    <property type="entry name" value="HisKA"/>
    <property type="match status" value="1"/>
</dbReference>
<dbReference type="InterPro" id="IPR000700">
    <property type="entry name" value="PAS-assoc_C"/>
</dbReference>
<feature type="domain" description="PAS" evidence="12">
    <location>
        <begin position="884"/>
        <end position="937"/>
    </location>
</feature>
<dbReference type="SUPFAM" id="SSF55874">
    <property type="entry name" value="ATPase domain of HSP90 chaperone/DNA topoisomerase II/histidine kinase"/>
    <property type="match status" value="1"/>
</dbReference>
<dbReference type="Gene3D" id="1.10.155.10">
    <property type="entry name" value="Chemotaxis receptor methyltransferase CheR, N-terminal domain"/>
    <property type="match status" value="1"/>
</dbReference>
<feature type="modified residue" description="4-aspartylphosphate" evidence="8">
    <location>
        <position position="1457"/>
    </location>
</feature>
<dbReference type="InterPro" id="IPR022641">
    <property type="entry name" value="CheR_N"/>
</dbReference>
<evidence type="ECO:0000256" key="7">
    <source>
        <dbReference type="PROSITE-ProRule" id="PRU00050"/>
    </source>
</evidence>
<dbReference type="Gene3D" id="3.40.50.180">
    <property type="entry name" value="Methylesterase CheB, C-terminal domain"/>
    <property type="match status" value="1"/>
</dbReference>
<evidence type="ECO:0000256" key="8">
    <source>
        <dbReference type="PROSITE-ProRule" id="PRU00169"/>
    </source>
</evidence>
<dbReference type="PROSITE" id="PS50122">
    <property type="entry name" value="CHEB"/>
    <property type="match status" value="1"/>
</dbReference>
<accession>A0ABT8S8Y5</accession>
<dbReference type="SUPFAM" id="SSF47384">
    <property type="entry name" value="Homodimeric domain of signal transducing histidine kinase"/>
    <property type="match status" value="1"/>
</dbReference>
<evidence type="ECO:0000259" key="13">
    <source>
        <dbReference type="PROSITE" id="PS50113"/>
    </source>
</evidence>
<dbReference type="PROSITE" id="PS50123">
    <property type="entry name" value="CHER"/>
    <property type="match status" value="1"/>
</dbReference>
<evidence type="ECO:0000259" key="10">
    <source>
        <dbReference type="PROSITE" id="PS50109"/>
    </source>
</evidence>
<dbReference type="Gene3D" id="3.30.450.20">
    <property type="entry name" value="PAS domain"/>
    <property type="match status" value="3"/>
</dbReference>
<dbReference type="PANTHER" id="PTHR24422">
    <property type="entry name" value="CHEMOTAXIS PROTEIN METHYLTRANSFERASE"/>
    <property type="match status" value="1"/>
</dbReference>
<dbReference type="Pfam" id="PF13426">
    <property type="entry name" value="PAS_9"/>
    <property type="match status" value="1"/>
</dbReference>
<dbReference type="InterPro" id="IPR000014">
    <property type="entry name" value="PAS"/>
</dbReference>
<feature type="coiled-coil region" evidence="9">
    <location>
        <begin position="687"/>
        <end position="760"/>
    </location>
</feature>
<dbReference type="PRINTS" id="PR00996">
    <property type="entry name" value="CHERMTFRASE"/>
</dbReference>
<protein>
    <submittedName>
        <fullName evidence="16">PAS domain S-box protein</fullName>
    </submittedName>
</protein>
<name>A0ABT8S8Y5_9BURK</name>
<feature type="domain" description="Histidine kinase" evidence="10">
    <location>
        <begin position="1169"/>
        <end position="1387"/>
    </location>
</feature>
<dbReference type="NCBIfam" id="TIGR00229">
    <property type="entry name" value="sensory_box"/>
    <property type="match status" value="2"/>
</dbReference>
<dbReference type="InterPro" id="IPR013767">
    <property type="entry name" value="PAS_fold"/>
</dbReference>
<dbReference type="SMART" id="SM00091">
    <property type="entry name" value="PAS"/>
    <property type="match status" value="4"/>
</dbReference>
<dbReference type="PROSITE" id="PS50110">
    <property type="entry name" value="RESPONSE_REGULATORY"/>
    <property type="match status" value="1"/>
</dbReference>
<dbReference type="SUPFAM" id="SSF52738">
    <property type="entry name" value="Methylesterase CheB, C-terminal domain"/>
    <property type="match status" value="1"/>
</dbReference>
<feature type="active site" evidence="7">
    <location>
        <position position="156"/>
    </location>
</feature>
<keyword evidence="3 7" id="KW-0145">Chemotaxis</keyword>
<dbReference type="InterPro" id="IPR036097">
    <property type="entry name" value="HisK_dim/P_sf"/>
</dbReference>
<dbReference type="RefSeq" id="WP_301812929.1">
    <property type="nucleotide sequence ID" value="NZ_JAUJZH010000018.1"/>
</dbReference>
<dbReference type="EMBL" id="JAUKVY010000018">
    <property type="protein sequence ID" value="MDO1535230.1"/>
    <property type="molecule type" value="Genomic_DNA"/>
</dbReference>
<dbReference type="InterPro" id="IPR022642">
    <property type="entry name" value="CheR_C"/>
</dbReference>
<dbReference type="SMART" id="SM00387">
    <property type="entry name" value="HATPase_c"/>
    <property type="match status" value="1"/>
</dbReference>
<dbReference type="InterPro" id="IPR050903">
    <property type="entry name" value="Bact_Chemotaxis_MeTrfase"/>
</dbReference>
<evidence type="ECO:0000256" key="2">
    <source>
        <dbReference type="ARBA" id="ARBA00001541"/>
    </source>
</evidence>
<dbReference type="SMART" id="SM00448">
    <property type="entry name" value="REC"/>
    <property type="match status" value="1"/>
</dbReference>
<dbReference type="PROSITE" id="PS50109">
    <property type="entry name" value="HIS_KIN"/>
    <property type="match status" value="1"/>
</dbReference>
<organism evidence="16 17">
    <name type="scientific">Variovorax ginsengisoli</name>
    <dbReference type="NCBI Taxonomy" id="363844"/>
    <lineage>
        <taxon>Bacteria</taxon>
        <taxon>Pseudomonadati</taxon>
        <taxon>Pseudomonadota</taxon>
        <taxon>Betaproteobacteria</taxon>
        <taxon>Burkholderiales</taxon>
        <taxon>Comamonadaceae</taxon>
        <taxon>Variovorax</taxon>
    </lineage>
</organism>
<dbReference type="CDD" id="cd00075">
    <property type="entry name" value="HATPase"/>
    <property type="match status" value="1"/>
</dbReference>
<dbReference type="Gene3D" id="3.30.565.10">
    <property type="entry name" value="Histidine kinase-like ATPase, C-terminal domain"/>
    <property type="match status" value="1"/>
</dbReference>
<dbReference type="SMART" id="SM00388">
    <property type="entry name" value="HisKA"/>
    <property type="match status" value="1"/>
</dbReference>
<feature type="domain" description="PAC" evidence="13">
    <location>
        <begin position="957"/>
        <end position="1009"/>
    </location>
</feature>
<dbReference type="SUPFAM" id="SSF53335">
    <property type="entry name" value="S-adenosyl-L-methionine-dependent methyltransferases"/>
    <property type="match status" value="1"/>
</dbReference>
<evidence type="ECO:0000256" key="9">
    <source>
        <dbReference type="SAM" id="Coils"/>
    </source>
</evidence>
<dbReference type="InterPro" id="IPR003594">
    <property type="entry name" value="HATPase_dom"/>
</dbReference>
<sequence>MKNLTPDHLEEELGTLIDNVVPTRGYAMTPLVGIGGSAGAIPALQAFLSSLPPRSGIAYAVVLHLAAERESMLAEILQRSTSMRVLQVNEALKVQPDTVYVIPPGKALQSADGYLQLADLDRVPGKRMAVDLFFRGLADTHGPHAGAVVLSGGDGDGAIGIKRIKERGGLTIAQDPAEAEHPGMPAAAIATGMVDWILPVAEIPSRLLDYYGIEKRLRLPPEEGPHPALAAGTAAADEAPLRDVLAFLRARTGRDFSYYKRATIVRRIARRMQVNGVDSLTAYLDCLRTRSGESGALLQDLLISVTNFFRDAECFDALNRHLPALFEGKGPNDAVRVWVAACATGEEAYSIAILLLEHARTLEAPPTLQLFASDLDDRAVQTGREGRYPLAIQADLSPERLRRYFIKEHDGYRVRREVREMVLFASHDLLRDSPFSRLDLISCRNLLIYLDPTAQARVFEVLGFALMPHGRLFLGVSESVEDGNPHFRVLDKKHRIYARRDVPIAGIPLPAGPSSLALAMDVGHALREAPIVAGRVFQQASLGSSRAGADGRSASWGDVHLKLLEHLCAPSLLIDRNDDIVHLSASAGRFLHYGAGEPTRNLLRLALADLRIELRAALHQATRTGLPVESPPTAVTIDGSTRRIAIRVIPVRDGGLDFTLVIFDSPPQPGLDSTAPPPARADADPLVQQLDHELERMRSHLQDTVEQYENSTQELKASNEELQAINEELRSATEELETSREELQSINEELTTVNHELKCKVDELAHANSDMQNLMNATAIATVFLDRDLRITRYTPAAVRLFNLIPGDVGRPLSDLASQLQYPALGDDAAHVLDKLIPIEREVGRDDGSWFMARLLPYRTTEDRIAGVVLSFINITERKQAEQVSQWLSTVVASSVDAIISFSLEGQILSWNSGAQRIFGYAAEEAVGRSITMLAPDGDPLERLGILERVRHNQSVENLETVYVAKDGTRIELSLTVSPIVDARRAVVGATATARDIGEAKRAQEALRRSEEHLRLVVENARDYAIFSTDIHRVITSWNAGAERLLGYSEAEVKGLQADIIFTPEDRAANAPRQEAETATFNERAADERFHQRKDGTRFWGSGVLMRMHDESGRVIGFVKVLQDQTVAREAQAALERSQSNLLEALRQNEHARAELESADAAKDRFIAVLSHELRNPLASMASASDLLAGDQADADERRRAAQVVQRQVRSMKLLVDDLLDVSRLAIGQLELRRLDVTVANLVGAAVETAIPLIEAAGHTLKIELPSTPVHVHVDPLRIGQALVNLLANAARYTPAGGALLLAAQSEADSVRISVVDNGVGMEPETIARIFELYAQGPAATDRANEGLGIGLALVRSIVEQHGGRIEAFSDGLGRGSRFSVTLPLAAPVAEPAQAAKPEPARSPTPLRILVADDNVDAGWTLGRLLQLAGHETMVVSNGTQALETAARQHPDAAILDIGMPDINGVDVARALREQAWAARMALVALSGWGDAATRHDGAQVFDAHLTKPASTAKVLEAVIRAREARARAQED</sequence>
<dbReference type="InterPro" id="IPR001610">
    <property type="entry name" value="PAC"/>
</dbReference>
<evidence type="ECO:0000259" key="14">
    <source>
        <dbReference type="PROSITE" id="PS50122"/>
    </source>
</evidence>
<dbReference type="InterPro" id="IPR029063">
    <property type="entry name" value="SAM-dependent_MTases_sf"/>
</dbReference>
<feature type="domain" description="CheR-type methyltransferase" evidence="15">
    <location>
        <begin position="229"/>
        <end position="503"/>
    </location>
</feature>
<evidence type="ECO:0000256" key="1">
    <source>
        <dbReference type="ARBA" id="ARBA00000085"/>
    </source>
</evidence>
<feature type="domain" description="PAS" evidence="12">
    <location>
        <begin position="1010"/>
        <end position="1067"/>
    </location>
</feature>
<evidence type="ECO:0000259" key="12">
    <source>
        <dbReference type="PROSITE" id="PS50112"/>
    </source>
</evidence>
<dbReference type="InterPro" id="IPR011006">
    <property type="entry name" value="CheY-like_superfamily"/>
</dbReference>
<keyword evidence="5" id="KW-0808">Transferase</keyword>
<dbReference type="PANTHER" id="PTHR24422:SF27">
    <property type="entry name" value="PROTEIN-GLUTAMATE O-METHYLTRANSFERASE"/>
    <property type="match status" value="1"/>
</dbReference>
<gene>
    <name evidence="16" type="ORF">Q2T77_23325</name>
</gene>
<dbReference type="InterPro" id="IPR036890">
    <property type="entry name" value="HATPase_C_sf"/>
</dbReference>
<dbReference type="Pfam" id="PF00989">
    <property type="entry name" value="PAS"/>
    <property type="match status" value="1"/>
</dbReference>
<dbReference type="Pfam" id="PF00512">
    <property type="entry name" value="HisKA"/>
    <property type="match status" value="1"/>
</dbReference>
<feature type="domain" description="CheB-type methylesterase" evidence="14">
    <location>
        <begin position="25"/>
        <end position="214"/>
    </location>
</feature>
<evidence type="ECO:0000256" key="4">
    <source>
        <dbReference type="ARBA" id="ARBA00022603"/>
    </source>
</evidence>
<evidence type="ECO:0000256" key="6">
    <source>
        <dbReference type="ARBA" id="ARBA00022691"/>
    </source>
</evidence>
<dbReference type="PROSITE" id="PS50112">
    <property type="entry name" value="PAS"/>
    <property type="match status" value="2"/>
</dbReference>
<dbReference type="Proteomes" id="UP001169027">
    <property type="component" value="Unassembled WGS sequence"/>
</dbReference>
<feature type="domain" description="PAC" evidence="13">
    <location>
        <begin position="1084"/>
        <end position="1137"/>
    </location>
</feature>
<keyword evidence="9" id="KW-0175">Coiled coil</keyword>
<dbReference type="CDD" id="cd16434">
    <property type="entry name" value="CheB-CheR_fusion"/>
    <property type="match status" value="1"/>
</dbReference>
<dbReference type="Gene3D" id="1.10.287.130">
    <property type="match status" value="1"/>
</dbReference>
<dbReference type="Pfam" id="PF01739">
    <property type="entry name" value="CheR"/>
    <property type="match status" value="1"/>
</dbReference>
<evidence type="ECO:0000256" key="3">
    <source>
        <dbReference type="ARBA" id="ARBA00022500"/>
    </source>
</evidence>
<evidence type="ECO:0000259" key="11">
    <source>
        <dbReference type="PROSITE" id="PS50110"/>
    </source>
</evidence>
<dbReference type="SUPFAM" id="SSF52172">
    <property type="entry name" value="CheY-like"/>
    <property type="match status" value="1"/>
</dbReference>
<comment type="catalytic activity">
    <reaction evidence="2">
        <text>L-glutamyl-[protein] + S-adenosyl-L-methionine = [protein]-L-glutamate 5-O-methyl ester + S-adenosyl-L-homocysteine</text>
        <dbReference type="Rhea" id="RHEA:24452"/>
        <dbReference type="Rhea" id="RHEA-COMP:10208"/>
        <dbReference type="Rhea" id="RHEA-COMP:10311"/>
        <dbReference type="ChEBI" id="CHEBI:29973"/>
        <dbReference type="ChEBI" id="CHEBI:57856"/>
        <dbReference type="ChEBI" id="CHEBI:59789"/>
        <dbReference type="ChEBI" id="CHEBI:82795"/>
        <dbReference type="EC" id="2.1.1.80"/>
    </reaction>
</comment>
<keyword evidence="6" id="KW-0949">S-adenosyl-L-methionine</keyword>
<comment type="caution">
    <text evidence="16">The sequence shown here is derived from an EMBL/GenBank/DDBJ whole genome shotgun (WGS) entry which is preliminary data.</text>
</comment>
<dbReference type="InterPro" id="IPR005467">
    <property type="entry name" value="His_kinase_dom"/>
</dbReference>
<evidence type="ECO:0000259" key="15">
    <source>
        <dbReference type="PROSITE" id="PS50123"/>
    </source>
</evidence>
<feature type="domain" description="Response regulatory" evidence="11">
    <location>
        <begin position="1408"/>
        <end position="1523"/>
    </location>
</feature>
<feature type="active site" evidence="7">
    <location>
        <position position="37"/>
    </location>
</feature>
<dbReference type="InterPro" id="IPR035965">
    <property type="entry name" value="PAS-like_dom_sf"/>
</dbReference>
<dbReference type="SUPFAM" id="SSF47757">
    <property type="entry name" value="Chemotaxis receptor methyltransferase CheR, N-terminal domain"/>
    <property type="match status" value="1"/>
</dbReference>
<dbReference type="InterPro" id="IPR001789">
    <property type="entry name" value="Sig_transdc_resp-reg_receiver"/>
</dbReference>
<proteinExistence type="predicted"/>
<dbReference type="InterPro" id="IPR036804">
    <property type="entry name" value="CheR_N_sf"/>
</dbReference>
<comment type="catalytic activity">
    <reaction evidence="1">
        <text>ATP + protein L-histidine = ADP + protein N-phospho-L-histidine.</text>
        <dbReference type="EC" id="2.7.13.3"/>
    </reaction>
</comment>
<dbReference type="Gene3D" id="3.40.50.150">
    <property type="entry name" value="Vaccinia Virus protein VP39"/>
    <property type="match status" value="1"/>
</dbReference>